<feature type="repeat" description="TPR" evidence="3">
    <location>
        <begin position="306"/>
        <end position="339"/>
    </location>
</feature>
<evidence type="ECO:0000256" key="4">
    <source>
        <dbReference type="SAM" id="Coils"/>
    </source>
</evidence>
<feature type="coiled-coil region" evidence="4">
    <location>
        <begin position="403"/>
        <end position="430"/>
    </location>
</feature>
<dbReference type="InterPro" id="IPR011990">
    <property type="entry name" value="TPR-like_helical_dom_sf"/>
</dbReference>
<dbReference type="Pfam" id="PF14559">
    <property type="entry name" value="TPR_19"/>
    <property type="match status" value="1"/>
</dbReference>
<keyword evidence="1" id="KW-0677">Repeat</keyword>
<name>A0A7C0VCZ0_UNCW3</name>
<dbReference type="AlphaFoldDB" id="A0A7C0VCZ0"/>
<dbReference type="InterPro" id="IPR019734">
    <property type="entry name" value="TPR_rpt"/>
</dbReference>
<dbReference type="Gene3D" id="1.25.40.10">
    <property type="entry name" value="Tetratricopeptide repeat domain"/>
    <property type="match status" value="5"/>
</dbReference>
<dbReference type="Pfam" id="PF13432">
    <property type="entry name" value="TPR_16"/>
    <property type="match status" value="1"/>
</dbReference>
<dbReference type="Pfam" id="PF13181">
    <property type="entry name" value="TPR_8"/>
    <property type="match status" value="1"/>
</dbReference>
<feature type="repeat" description="TPR" evidence="3">
    <location>
        <begin position="360"/>
        <end position="393"/>
    </location>
</feature>
<dbReference type="Pfam" id="PF07719">
    <property type="entry name" value="TPR_2"/>
    <property type="match status" value="1"/>
</dbReference>
<feature type="repeat" description="TPR" evidence="3">
    <location>
        <begin position="7"/>
        <end position="40"/>
    </location>
</feature>
<dbReference type="Proteomes" id="UP000885847">
    <property type="component" value="Unassembled WGS sequence"/>
</dbReference>
<dbReference type="EMBL" id="DQWE01000109">
    <property type="protein sequence ID" value="HDI82638.1"/>
    <property type="molecule type" value="Genomic_DNA"/>
</dbReference>
<sequence length="606" mass="69466">MGKTEKITELKIKAKNAMTKNKLDEAIQLYEKILSLNPEDPVTMNEIAEAYKKKGDLNNARKYLWDALEAYKNLEYYPNATAIAKKLLNLGEDELEIMEIMADLYSKQGLIGDAISTYYGLAEKFMKENDIDGVLTTYKKIVELTPKKADIRLKLADIFVSQEKIDEAIEQYQEVEKIYREQGRVDDADQIKMKIAQLRGEAVEEAPAQPSEAGKAGEEEFVFEQAKPVFEESKETAPVEEAEPLVEEEVAESIEEELVSAIEGEDTIVGVPQPETASVEKAVSDWMDWVTLAELYESVQSIDDAVEYYTKAADYFFETGDYERAEELYAKISKLKPFELRPIQKLIQIALKTNDKSKAIEAYISLHICLKKRGAEEEAQKALEKALKIDPHHPALQEYFPELAVQEEVKEEVKEEKVAKEEKKEEVVAEINFEELLKEEEEAISIKLREPTPGEENIDYLLEQFKEKIFENISTEDFSSHYDLGLSYKEMGLIDEAINEFKIAMRGERERLKSLEMLGQCYEDKGELKTAELIYKRAIEKETQKDPVKMLAFHYHLGDIYARQGKLKEAIKEFKEIVEIDPEFGDVKEKIKELSKQLMKSAPAKS</sequence>
<dbReference type="PROSITE" id="PS50293">
    <property type="entry name" value="TPR_REGION"/>
    <property type="match status" value="1"/>
</dbReference>
<feature type="repeat" description="TPR" evidence="3">
    <location>
        <begin position="115"/>
        <end position="148"/>
    </location>
</feature>
<dbReference type="PANTHER" id="PTHR12558">
    <property type="entry name" value="CELL DIVISION CYCLE 16,23,27"/>
    <property type="match status" value="1"/>
</dbReference>
<keyword evidence="2 3" id="KW-0802">TPR repeat</keyword>
<evidence type="ECO:0000256" key="2">
    <source>
        <dbReference type="ARBA" id="ARBA00022803"/>
    </source>
</evidence>
<gene>
    <name evidence="5" type="ORF">ENF18_02460</name>
</gene>
<evidence type="ECO:0000313" key="5">
    <source>
        <dbReference type="EMBL" id="HDI82638.1"/>
    </source>
</evidence>
<protein>
    <submittedName>
        <fullName evidence="5">Tetratricopeptide repeat protein</fullName>
    </submittedName>
</protein>
<accession>A0A7C0VCZ0</accession>
<dbReference type="SUPFAM" id="SSF48452">
    <property type="entry name" value="TPR-like"/>
    <property type="match status" value="2"/>
</dbReference>
<evidence type="ECO:0000256" key="1">
    <source>
        <dbReference type="ARBA" id="ARBA00022737"/>
    </source>
</evidence>
<proteinExistence type="predicted"/>
<feature type="repeat" description="TPR" evidence="3">
    <location>
        <begin position="551"/>
        <end position="584"/>
    </location>
</feature>
<organism evidence="5">
    <name type="scientific">candidate division WOR-3 bacterium</name>
    <dbReference type="NCBI Taxonomy" id="2052148"/>
    <lineage>
        <taxon>Bacteria</taxon>
        <taxon>Bacteria division WOR-3</taxon>
    </lineage>
</organism>
<dbReference type="PANTHER" id="PTHR12558:SF13">
    <property type="entry name" value="CELL DIVISION CYCLE PROTEIN 27 HOMOLOG"/>
    <property type="match status" value="1"/>
</dbReference>
<comment type="caution">
    <text evidence="5">The sequence shown here is derived from an EMBL/GenBank/DDBJ whole genome shotgun (WGS) entry which is preliminary data.</text>
</comment>
<keyword evidence="4" id="KW-0175">Coiled coil</keyword>
<dbReference type="InterPro" id="IPR013105">
    <property type="entry name" value="TPR_2"/>
</dbReference>
<reference evidence="5" key="1">
    <citation type="journal article" date="2020" name="mSystems">
        <title>Genome- and Community-Level Interaction Insights into Carbon Utilization and Element Cycling Functions of Hydrothermarchaeota in Hydrothermal Sediment.</title>
        <authorList>
            <person name="Zhou Z."/>
            <person name="Liu Y."/>
            <person name="Xu W."/>
            <person name="Pan J."/>
            <person name="Luo Z.H."/>
            <person name="Li M."/>
        </authorList>
    </citation>
    <scope>NUCLEOTIDE SEQUENCE [LARGE SCALE GENOMIC DNA]</scope>
    <source>
        <strain evidence="5">HyVt-102</strain>
    </source>
</reference>
<dbReference type="SMART" id="SM00028">
    <property type="entry name" value="TPR"/>
    <property type="match status" value="9"/>
</dbReference>
<dbReference type="PROSITE" id="PS50005">
    <property type="entry name" value="TPR"/>
    <property type="match status" value="5"/>
</dbReference>
<evidence type="ECO:0000256" key="3">
    <source>
        <dbReference type="PROSITE-ProRule" id="PRU00339"/>
    </source>
</evidence>